<comment type="caution">
    <text evidence="2">The sequence shown here is derived from an EMBL/GenBank/DDBJ whole genome shotgun (WGS) entry which is preliminary data.</text>
</comment>
<proteinExistence type="predicted"/>
<accession>A0AAE1BED7</accession>
<dbReference type="AlphaFoldDB" id="A0AAE1BED7"/>
<evidence type="ECO:0000256" key="1">
    <source>
        <dbReference type="SAM" id="MobiDB-lite"/>
    </source>
</evidence>
<protein>
    <submittedName>
        <fullName evidence="2">Uncharacterized protein</fullName>
    </submittedName>
</protein>
<feature type="compositionally biased region" description="Polar residues" evidence="1">
    <location>
        <begin position="53"/>
        <end position="69"/>
    </location>
</feature>
<evidence type="ECO:0000313" key="2">
    <source>
        <dbReference type="EMBL" id="KAK3803652.1"/>
    </source>
</evidence>
<reference evidence="2" key="1">
    <citation type="journal article" date="2023" name="G3 (Bethesda)">
        <title>A reference genome for the long-term kleptoplast-retaining sea slug Elysia crispata morphotype clarki.</title>
        <authorList>
            <person name="Eastman K.E."/>
            <person name="Pendleton A.L."/>
            <person name="Shaikh M.A."/>
            <person name="Suttiyut T."/>
            <person name="Ogas R."/>
            <person name="Tomko P."/>
            <person name="Gavelis G."/>
            <person name="Widhalm J.R."/>
            <person name="Wisecaver J.H."/>
        </authorList>
    </citation>
    <scope>NUCLEOTIDE SEQUENCE</scope>
    <source>
        <strain evidence="2">ECLA1</strain>
    </source>
</reference>
<organism evidence="2 3">
    <name type="scientific">Elysia crispata</name>
    <name type="common">lettuce slug</name>
    <dbReference type="NCBI Taxonomy" id="231223"/>
    <lineage>
        <taxon>Eukaryota</taxon>
        <taxon>Metazoa</taxon>
        <taxon>Spiralia</taxon>
        <taxon>Lophotrochozoa</taxon>
        <taxon>Mollusca</taxon>
        <taxon>Gastropoda</taxon>
        <taxon>Heterobranchia</taxon>
        <taxon>Euthyneura</taxon>
        <taxon>Panpulmonata</taxon>
        <taxon>Sacoglossa</taxon>
        <taxon>Placobranchoidea</taxon>
        <taxon>Plakobranchidae</taxon>
        <taxon>Elysia</taxon>
    </lineage>
</organism>
<feature type="compositionally biased region" description="Basic and acidic residues" evidence="1">
    <location>
        <begin position="43"/>
        <end position="52"/>
    </location>
</feature>
<name>A0AAE1BED7_9GAST</name>
<feature type="region of interest" description="Disordered" evidence="1">
    <location>
        <begin position="43"/>
        <end position="69"/>
    </location>
</feature>
<dbReference type="EMBL" id="JAWDGP010000113">
    <property type="protein sequence ID" value="KAK3803652.1"/>
    <property type="molecule type" value="Genomic_DNA"/>
</dbReference>
<dbReference type="Proteomes" id="UP001283361">
    <property type="component" value="Unassembled WGS sequence"/>
</dbReference>
<gene>
    <name evidence="2" type="ORF">RRG08_023367</name>
</gene>
<sequence>MLTGSRLLGRAVTHSLPVQASGDYLTWRGLRSWKDCGDYRYSDGTGDLRARSDQSGYSSRRSNLSGQTK</sequence>
<keyword evidence="3" id="KW-1185">Reference proteome</keyword>
<evidence type="ECO:0000313" key="3">
    <source>
        <dbReference type="Proteomes" id="UP001283361"/>
    </source>
</evidence>